<evidence type="ECO:0000313" key="2">
    <source>
        <dbReference type="Proteomes" id="UP001290455"/>
    </source>
</evidence>
<keyword evidence="2" id="KW-1185">Reference proteome</keyword>
<comment type="caution">
    <text evidence="1">The sequence shown here is derived from an EMBL/GenBank/DDBJ whole genome shotgun (WGS) entry which is preliminary data.</text>
</comment>
<keyword evidence="1" id="KW-0378">Hydrolase</keyword>
<accession>A0ABU5IZ25</accession>
<protein>
    <submittedName>
        <fullName evidence="1">HNH endonuclease</fullName>
    </submittedName>
</protein>
<dbReference type="Proteomes" id="UP001290455">
    <property type="component" value="Unassembled WGS sequence"/>
</dbReference>
<proteinExistence type="predicted"/>
<organism evidence="1 2">
    <name type="scientific">Robertmurraya mangrovi</name>
    <dbReference type="NCBI Taxonomy" id="3098077"/>
    <lineage>
        <taxon>Bacteria</taxon>
        <taxon>Bacillati</taxon>
        <taxon>Bacillota</taxon>
        <taxon>Bacilli</taxon>
        <taxon>Bacillales</taxon>
        <taxon>Bacillaceae</taxon>
        <taxon>Robertmurraya</taxon>
    </lineage>
</organism>
<keyword evidence="1" id="KW-0540">Nuclease</keyword>
<dbReference type="EMBL" id="JAXOFX010000006">
    <property type="protein sequence ID" value="MDZ5472418.1"/>
    <property type="molecule type" value="Genomic_DNA"/>
</dbReference>
<sequence length="299" mass="32188">MDVFRKIGKGIGTVGGGLIGGTVKVTGKAVGSKWKETGEWLEEVGESVESASKVALDNAGQFVDGAIQSSYGAIKKDDYYKQKGLHDLKDSTGRTVKGIGSALKYTAKNASTTYKGFTSGDREQTIKGLKNLGKVVAVSGLAIGVVDVMDGADIVEAEELETRNDHLNGYEHPETGVPFIEKTVELPNVQVIEGTFPVFESTFHVVLAEELYLESDDVHFDVANQTFYQAITAEPNLANELGLTQADLQALANGQTPEGYTWHHHENPGVLQLVDEETHAQTAHTGGRAIWGGGSEYRY</sequence>
<keyword evidence="1" id="KW-0255">Endonuclease</keyword>
<dbReference type="RefSeq" id="WP_322446706.1">
    <property type="nucleotide sequence ID" value="NZ_JAXOFX010000006.1"/>
</dbReference>
<name>A0ABU5IZ25_9BACI</name>
<gene>
    <name evidence="1" type="ORF">SM124_11730</name>
</gene>
<dbReference type="GO" id="GO:0004519">
    <property type="term" value="F:endonuclease activity"/>
    <property type="evidence" value="ECO:0007669"/>
    <property type="project" value="UniProtKB-KW"/>
</dbReference>
<dbReference type="Pfam" id="PF12639">
    <property type="entry name" value="Colicin-DNase"/>
    <property type="match status" value="1"/>
</dbReference>
<evidence type="ECO:0000313" key="1">
    <source>
        <dbReference type="EMBL" id="MDZ5472418.1"/>
    </source>
</evidence>
<reference evidence="1 2" key="1">
    <citation type="submission" date="2023-11" db="EMBL/GenBank/DDBJ databases">
        <title>Bacillus jintuensis, isolated from a mudflat on the Beibu Gulf coast.</title>
        <authorList>
            <person name="Li M."/>
        </authorList>
    </citation>
    <scope>NUCLEOTIDE SEQUENCE [LARGE SCALE GENOMIC DNA]</scope>
    <source>
        <strain evidence="1 2">31A1R</strain>
    </source>
</reference>